<dbReference type="FunFam" id="3.40.50.300:FF:000032">
    <property type="entry name" value="Export ABC transporter ATP-binding protein"/>
    <property type="match status" value="1"/>
</dbReference>
<dbReference type="InterPro" id="IPR017871">
    <property type="entry name" value="ABC_transporter-like_CS"/>
</dbReference>
<dbReference type="InterPro" id="IPR003593">
    <property type="entry name" value="AAA+_ATPase"/>
</dbReference>
<evidence type="ECO:0000313" key="6">
    <source>
        <dbReference type="EMBL" id="GKX29718.1"/>
    </source>
</evidence>
<dbReference type="GO" id="GO:0098796">
    <property type="term" value="C:membrane protein complex"/>
    <property type="evidence" value="ECO:0007669"/>
    <property type="project" value="UniProtKB-ARBA"/>
</dbReference>
<feature type="domain" description="ABC transporter" evidence="5">
    <location>
        <begin position="4"/>
        <end position="244"/>
    </location>
</feature>
<evidence type="ECO:0000256" key="2">
    <source>
        <dbReference type="ARBA" id="ARBA00022448"/>
    </source>
</evidence>
<gene>
    <name evidence="6" type="ORF">SH1V18_21980</name>
</gene>
<dbReference type="GO" id="GO:0022857">
    <property type="term" value="F:transmembrane transporter activity"/>
    <property type="evidence" value="ECO:0007669"/>
    <property type="project" value="UniProtKB-ARBA"/>
</dbReference>
<dbReference type="Gene3D" id="3.40.50.300">
    <property type="entry name" value="P-loop containing nucleotide triphosphate hydrolases"/>
    <property type="match status" value="1"/>
</dbReference>
<protein>
    <submittedName>
        <fullName evidence="6">Peptide ABC transporter ATP-binding protein</fullName>
    </submittedName>
</protein>
<evidence type="ECO:0000256" key="3">
    <source>
        <dbReference type="ARBA" id="ARBA00022741"/>
    </source>
</evidence>
<accession>A0A9W6DFR9</accession>
<comment type="similarity">
    <text evidence="1">Belongs to the ABC transporter superfamily.</text>
</comment>
<dbReference type="EMBL" id="BRLB01000005">
    <property type="protein sequence ID" value="GKX29718.1"/>
    <property type="molecule type" value="Genomic_DNA"/>
</dbReference>
<evidence type="ECO:0000256" key="1">
    <source>
        <dbReference type="ARBA" id="ARBA00005417"/>
    </source>
</evidence>
<proteinExistence type="inferred from homology"/>
<keyword evidence="2" id="KW-0813">Transport</keyword>
<dbReference type="AlphaFoldDB" id="A0A9W6DFR9"/>
<dbReference type="CDD" id="cd03255">
    <property type="entry name" value="ABC_MJ0796_LolCDE_FtsE"/>
    <property type="match status" value="1"/>
</dbReference>
<organism evidence="6 7">
    <name type="scientific">Vallitalea longa</name>
    <dbReference type="NCBI Taxonomy" id="2936439"/>
    <lineage>
        <taxon>Bacteria</taxon>
        <taxon>Bacillati</taxon>
        <taxon>Bacillota</taxon>
        <taxon>Clostridia</taxon>
        <taxon>Lachnospirales</taxon>
        <taxon>Vallitaleaceae</taxon>
        <taxon>Vallitalea</taxon>
    </lineage>
</organism>
<dbReference type="SMART" id="SM00382">
    <property type="entry name" value="AAA"/>
    <property type="match status" value="1"/>
</dbReference>
<dbReference type="PROSITE" id="PS50893">
    <property type="entry name" value="ABC_TRANSPORTER_2"/>
    <property type="match status" value="1"/>
</dbReference>
<evidence type="ECO:0000313" key="7">
    <source>
        <dbReference type="Proteomes" id="UP001144256"/>
    </source>
</evidence>
<name>A0A9W6DFR9_9FIRM</name>
<dbReference type="GO" id="GO:0016887">
    <property type="term" value="F:ATP hydrolysis activity"/>
    <property type="evidence" value="ECO:0007669"/>
    <property type="project" value="InterPro"/>
</dbReference>
<dbReference type="Proteomes" id="UP001144256">
    <property type="component" value="Unassembled WGS sequence"/>
</dbReference>
<dbReference type="PANTHER" id="PTHR42798">
    <property type="entry name" value="LIPOPROTEIN-RELEASING SYSTEM ATP-BINDING PROTEIN LOLD"/>
    <property type="match status" value="1"/>
</dbReference>
<dbReference type="PANTHER" id="PTHR42798:SF7">
    <property type="entry name" value="ALPHA-D-RIBOSE 1-METHYLPHOSPHONATE 5-TRIPHOSPHATE SYNTHASE SUBUNIT PHNL"/>
    <property type="match status" value="1"/>
</dbReference>
<dbReference type="PROSITE" id="PS00211">
    <property type="entry name" value="ABC_TRANSPORTER_1"/>
    <property type="match status" value="1"/>
</dbReference>
<dbReference type="SUPFAM" id="SSF52540">
    <property type="entry name" value="P-loop containing nucleoside triphosphate hydrolases"/>
    <property type="match status" value="1"/>
</dbReference>
<sequence>MKILKVADLTKIYGSLESNKFQALSKIDFSIDEGDFVAIMGASGSGKSTLMNIIAGYDKPTEGSVIIDNTKIESLGEKEIANFRRINLGFIFQNYQLMNSLNVKENIALPLILDKKPVGFIEEKVTDIMKYLKIDSLWDKYPHEISGGQQQRAAIGRSIINSPKVLLADEPTGNLDSYTTDNIIELFSKLNKEKNTSIIMVTHDALTTKYCNKVIFLHDGEIHNTISKKDSDNDEFIKKVVGYENILGGVKIDKK</sequence>
<evidence type="ECO:0000256" key="4">
    <source>
        <dbReference type="ARBA" id="ARBA00022840"/>
    </source>
</evidence>
<comment type="caution">
    <text evidence="6">The sequence shown here is derived from an EMBL/GenBank/DDBJ whole genome shotgun (WGS) entry which is preliminary data.</text>
</comment>
<dbReference type="InterPro" id="IPR003439">
    <property type="entry name" value="ABC_transporter-like_ATP-bd"/>
</dbReference>
<dbReference type="InterPro" id="IPR017911">
    <property type="entry name" value="MacB-like_ATP-bd"/>
</dbReference>
<dbReference type="GO" id="GO:0005524">
    <property type="term" value="F:ATP binding"/>
    <property type="evidence" value="ECO:0007669"/>
    <property type="project" value="UniProtKB-KW"/>
</dbReference>
<keyword evidence="7" id="KW-1185">Reference proteome</keyword>
<evidence type="ECO:0000259" key="5">
    <source>
        <dbReference type="PROSITE" id="PS50893"/>
    </source>
</evidence>
<reference evidence="6" key="1">
    <citation type="submission" date="2022-06" db="EMBL/GenBank/DDBJ databases">
        <title>Vallitalea longa sp. nov., an anaerobic bacterium isolated from marine sediment.</title>
        <authorList>
            <person name="Hirano S."/>
            <person name="Terahara T."/>
            <person name="Mori K."/>
            <person name="Hamada M."/>
            <person name="Matsumoto R."/>
            <person name="Kobayashi T."/>
        </authorList>
    </citation>
    <scope>NUCLEOTIDE SEQUENCE</scope>
    <source>
        <strain evidence="6">SH18-1</strain>
    </source>
</reference>
<keyword evidence="3" id="KW-0547">Nucleotide-binding</keyword>
<dbReference type="RefSeq" id="WP_281815339.1">
    <property type="nucleotide sequence ID" value="NZ_BRLB01000005.1"/>
</dbReference>
<keyword evidence="4 6" id="KW-0067">ATP-binding</keyword>
<dbReference type="Pfam" id="PF00005">
    <property type="entry name" value="ABC_tran"/>
    <property type="match status" value="1"/>
</dbReference>
<dbReference type="InterPro" id="IPR027417">
    <property type="entry name" value="P-loop_NTPase"/>
</dbReference>